<feature type="domain" description="NAD-dependent epimerase/dehydratase" evidence="6">
    <location>
        <begin position="2"/>
        <end position="247"/>
    </location>
</feature>
<dbReference type="RefSeq" id="WP_067091952.1">
    <property type="nucleotide sequence ID" value="NZ_LWMV01000185.1"/>
</dbReference>
<dbReference type="InterPro" id="IPR005886">
    <property type="entry name" value="UDP_G4E"/>
</dbReference>
<evidence type="ECO:0000256" key="1">
    <source>
        <dbReference type="ARBA" id="ARBA00001911"/>
    </source>
</evidence>
<dbReference type="OrthoDB" id="4907at2157"/>
<reference evidence="7 8" key="1">
    <citation type="submission" date="2016-04" db="EMBL/GenBank/DDBJ databases">
        <title>Genome sequence of Methanobrevibacter curvatus DSM 11111.</title>
        <authorList>
            <person name="Poehlein A."/>
            <person name="Seedorf H."/>
            <person name="Daniel R."/>
        </authorList>
    </citation>
    <scope>NUCLEOTIDE SEQUENCE [LARGE SCALE GENOMIC DNA]</scope>
    <source>
        <strain evidence="7 8">DSM 11111</strain>
    </source>
</reference>
<name>A0A166A3Q8_9EURY</name>
<keyword evidence="5" id="KW-0119">Carbohydrate metabolism</keyword>
<keyword evidence="3" id="KW-0520">NAD</keyword>
<proteinExistence type="inferred from homology"/>
<dbReference type="GO" id="GO:0003978">
    <property type="term" value="F:UDP-glucose 4-epimerase activity"/>
    <property type="evidence" value="ECO:0007669"/>
    <property type="project" value="UniProtKB-EC"/>
</dbReference>
<dbReference type="EMBL" id="LWMV01000185">
    <property type="protein sequence ID" value="KZX11524.1"/>
    <property type="molecule type" value="Genomic_DNA"/>
</dbReference>
<dbReference type="GO" id="GO:0033499">
    <property type="term" value="P:galactose catabolic process via UDP-galactose, Leloir pathway"/>
    <property type="evidence" value="ECO:0007669"/>
    <property type="project" value="TreeGrafter"/>
</dbReference>
<dbReference type="AlphaFoldDB" id="A0A166A3Q8"/>
<dbReference type="Proteomes" id="UP000077245">
    <property type="component" value="Unassembled WGS sequence"/>
</dbReference>
<comment type="caution">
    <text evidence="7">The sequence shown here is derived from an EMBL/GenBank/DDBJ whole genome shotgun (WGS) entry which is preliminary data.</text>
</comment>
<evidence type="ECO:0000259" key="6">
    <source>
        <dbReference type="Pfam" id="PF01370"/>
    </source>
</evidence>
<dbReference type="CDD" id="cd05247">
    <property type="entry name" value="UDP_G4E_1_SDR_e"/>
    <property type="match status" value="1"/>
</dbReference>
<accession>A0A166A3Q8</accession>
<dbReference type="InterPro" id="IPR001509">
    <property type="entry name" value="Epimerase_deHydtase"/>
</dbReference>
<evidence type="ECO:0000313" key="8">
    <source>
        <dbReference type="Proteomes" id="UP000077245"/>
    </source>
</evidence>
<dbReference type="SUPFAM" id="SSF51735">
    <property type="entry name" value="NAD(P)-binding Rossmann-fold domains"/>
    <property type="match status" value="1"/>
</dbReference>
<evidence type="ECO:0000313" key="7">
    <source>
        <dbReference type="EMBL" id="KZX11524.1"/>
    </source>
</evidence>
<dbReference type="NCBIfam" id="TIGR01179">
    <property type="entry name" value="galE"/>
    <property type="match status" value="1"/>
</dbReference>
<keyword evidence="8" id="KW-1185">Reference proteome</keyword>
<gene>
    <name evidence="7" type="primary">galE</name>
    <name evidence="7" type="ORF">MBCUR_13960</name>
</gene>
<organism evidence="7 8">
    <name type="scientific">Methanobrevibacter curvatus</name>
    <dbReference type="NCBI Taxonomy" id="49547"/>
    <lineage>
        <taxon>Archaea</taxon>
        <taxon>Methanobacteriati</taxon>
        <taxon>Methanobacteriota</taxon>
        <taxon>Methanomada group</taxon>
        <taxon>Methanobacteria</taxon>
        <taxon>Methanobacteriales</taxon>
        <taxon>Methanobacteriaceae</taxon>
        <taxon>Methanobrevibacter</taxon>
    </lineage>
</organism>
<dbReference type="InterPro" id="IPR036291">
    <property type="entry name" value="NAD(P)-bd_dom_sf"/>
</dbReference>
<comment type="similarity">
    <text evidence="2">Belongs to the NAD(P)-dependent epimerase/dehydratase family.</text>
</comment>
<dbReference type="Gene3D" id="3.40.50.720">
    <property type="entry name" value="NAD(P)-binding Rossmann-like Domain"/>
    <property type="match status" value="1"/>
</dbReference>
<evidence type="ECO:0000256" key="4">
    <source>
        <dbReference type="ARBA" id="ARBA00023235"/>
    </source>
</evidence>
<dbReference type="PANTHER" id="PTHR43725">
    <property type="entry name" value="UDP-GLUCOSE 4-EPIMERASE"/>
    <property type="match status" value="1"/>
</dbReference>
<sequence length="320" mass="35450">MILITGGAGYIGSHTVKYLLNNGHECLIFDNFVYGHKEAALTKFIQGDLNDKESLEKVFKEYKIDAVVHFAAYAYVGESVENPQKYYENNLVGTFNLLNIMIANNVKKIVFSSTCASYGNAEYLPIDEKHPLNPINPYGKTKLMVEKIMEDYHTAYGLKYIALKYFNASGASKDGSIGESHNPETHLIPLVLKAIKGDIESITVFGTDYDTPDGTCIRDYIHVDDLATAHKLALEKLDDFNGVINLGTGTGVSVKEIIDSAIKVTGVEPKIIYGQKRKGDPAILVANNSLAKEVLGWNINNSDIDNIIETAWNWESNKLF</sequence>
<dbReference type="PANTHER" id="PTHR43725:SF53">
    <property type="entry name" value="UDP-ARABINOSE 4-EPIMERASE 1"/>
    <property type="match status" value="1"/>
</dbReference>
<dbReference type="PATRIC" id="fig|49547.3.peg.1492"/>
<dbReference type="STRING" id="49547.MBCUR_13960"/>
<evidence type="ECO:0000256" key="2">
    <source>
        <dbReference type="ARBA" id="ARBA00007637"/>
    </source>
</evidence>
<keyword evidence="4 7" id="KW-0413">Isomerase</keyword>
<dbReference type="EC" id="5.1.3.2" evidence="7"/>
<dbReference type="Pfam" id="PF01370">
    <property type="entry name" value="Epimerase"/>
    <property type="match status" value="1"/>
</dbReference>
<comment type="cofactor">
    <cofactor evidence="1">
        <name>NAD(+)</name>
        <dbReference type="ChEBI" id="CHEBI:57540"/>
    </cofactor>
</comment>
<dbReference type="Gene3D" id="3.90.25.10">
    <property type="entry name" value="UDP-galactose 4-epimerase, domain 1"/>
    <property type="match status" value="1"/>
</dbReference>
<evidence type="ECO:0000256" key="5">
    <source>
        <dbReference type="ARBA" id="ARBA00023277"/>
    </source>
</evidence>
<protein>
    <submittedName>
        <fullName evidence="7">UDP-glucose 4-epimerase</fullName>
        <ecNumber evidence="7">5.1.3.2</ecNumber>
    </submittedName>
</protein>
<evidence type="ECO:0000256" key="3">
    <source>
        <dbReference type="ARBA" id="ARBA00023027"/>
    </source>
</evidence>